<feature type="non-terminal residue" evidence="1">
    <location>
        <position position="1"/>
    </location>
</feature>
<gene>
    <name evidence="1" type="ORF">SCALOS_LOCUS9857</name>
</gene>
<comment type="caution">
    <text evidence="1">The sequence shown here is derived from an EMBL/GenBank/DDBJ whole genome shotgun (WGS) entry which is preliminary data.</text>
</comment>
<reference evidence="1" key="1">
    <citation type="submission" date="2021-06" db="EMBL/GenBank/DDBJ databases">
        <authorList>
            <person name="Kallberg Y."/>
            <person name="Tangrot J."/>
            <person name="Rosling A."/>
        </authorList>
    </citation>
    <scope>NUCLEOTIDE SEQUENCE</scope>
    <source>
        <strain evidence="1">AU212A</strain>
    </source>
</reference>
<accession>A0ACA9P0Q5</accession>
<dbReference type="Proteomes" id="UP000789860">
    <property type="component" value="Unassembled WGS sequence"/>
</dbReference>
<sequence length="178" mass="20466">LKGYIRILEANLAEDNNQDSKKDSQQLTKIMLTNDEWNLLRNLIPVLGPFEEITRYLSGSNYATYSIMSPLLTIILKMLKPASLTNETNEINIEKIEDIFIDEIQELLKNKYYDMKNNSKVNSTTASTSTTSTQNLSNICSFPNSTLTMLYKPILFNIFNNLPTVNSQSELDEYFDHY</sequence>
<evidence type="ECO:0000313" key="1">
    <source>
        <dbReference type="EMBL" id="CAG8684499.1"/>
    </source>
</evidence>
<evidence type="ECO:0000313" key="2">
    <source>
        <dbReference type="Proteomes" id="UP000789860"/>
    </source>
</evidence>
<name>A0ACA9P0Q5_9GLOM</name>
<feature type="non-terminal residue" evidence="1">
    <location>
        <position position="178"/>
    </location>
</feature>
<dbReference type="EMBL" id="CAJVPM010033105">
    <property type="protein sequence ID" value="CAG8684499.1"/>
    <property type="molecule type" value="Genomic_DNA"/>
</dbReference>
<organism evidence="1 2">
    <name type="scientific">Scutellospora calospora</name>
    <dbReference type="NCBI Taxonomy" id="85575"/>
    <lineage>
        <taxon>Eukaryota</taxon>
        <taxon>Fungi</taxon>
        <taxon>Fungi incertae sedis</taxon>
        <taxon>Mucoromycota</taxon>
        <taxon>Glomeromycotina</taxon>
        <taxon>Glomeromycetes</taxon>
        <taxon>Diversisporales</taxon>
        <taxon>Gigasporaceae</taxon>
        <taxon>Scutellospora</taxon>
    </lineage>
</organism>
<keyword evidence="2" id="KW-1185">Reference proteome</keyword>
<proteinExistence type="predicted"/>
<protein>
    <submittedName>
        <fullName evidence="1">10979_t:CDS:1</fullName>
    </submittedName>
</protein>